<organism evidence="1 2">
    <name type="scientific">Caerostris extrusa</name>
    <name type="common">Bark spider</name>
    <name type="synonym">Caerostris bankana</name>
    <dbReference type="NCBI Taxonomy" id="172846"/>
    <lineage>
        <taxon>Eukaryota</taxon>
        <taxon>Metazoa</taxon>
        <taxon>Ecdysozoa</taxon>
        <taxon>Arthropoda</taxon>
        <taxon>Chelicerata</taxon>
        <taxon>Arachnida</taxon>
        <taxon>Araneae</taxon>
        <taxon>Araneomorphae</taxon>
        <taxon>Entelegynae</taxon>
        <taxon>Araneoidea</taxon>
        <taxon>Araneidae</taxon>
        <taxon>Caerostris</taxon>
    </lineage>
</organism>
<evidence type="ECO:0000313" key="1">
    <source>
        <dbReference type="EMBL" id="GIX81156.1"/>
    </source>
</evidence>
<reference evidence="1 2" key="1">
    <citation type="submission" date="2021-06" db="EMBL/GenBank/DDBJ databases">
        <title>Caerostris extrusa draft genome.</title>
        <authorList>
            <person name="Kono N."/>
            <person name="Arakawa K."/>
        </authorList>
    </citation>
    <scope>NUCLEOTIDE SEQUENCE [LARGE SCALE GENOMIC DNA]</scope>
</reference>
<dbReference type="AlphaFoldDB" id="A0AAV4NB57"/>
<dbReference type="EMBL" id="BPLR01020656">
    <property type="protein sequence ID" value="GIX81156.1"/>
    <property type="molecule type" value="Genomic_DNA"/>
</dbReference>
<evidence type="ECO:0000313" key="2">
    <source>
        <dbReference type="Proteomes" id="UP001054945"/>
    </source>
</evidence>
<gene>
    <name evidence="1" type="ORF">CEXT_497311</name>
</gene>
<sequence length="144" mass="15995">MEKEGVELIKHLRNQKALLFPSVEKKAPLQVEGPPSPRKGFLSFVTDARRAGINQAPSESKRFFFPSVEKEALLQVEGPPSPEKDSCLLSRTRGTHVDIHPGTSTLFSLEEEETQRKVSFQSTCFLLNESSSTALLASLFSFSE</sequence>
<name>A0AAV4NB57_CAEEX</name>
<keyword evidence="2" id="KW-1185">Reference proteome</keyword>
<accession>A0AAV4NB57</accession>
<comment type="caution">
    <text evidence="1">The sequence shown here is derived from an EMBL/GenBank/DDBJ whole genome shotgun (WGS) entry which is preliminary data.</text>
</comment>
<protein>
    <submittedName>
        <fullName evidence="1">Uncharacterized protein</fullName>
    </submittedName>
</protein>
<proteinExistence type="predicted"/>
<dbReference type="Proteomes" id="UP001054945">
    <property type="component" value="Unassembled WGS sequence"/>
</dbReference>